<accession>A0AAD2FVR3</accession>
<organism evidence="5 6">
    <name type="scientific">Cylindrotheca closterium</name>
    <dbReference type="NCBI Taxonomy" id="2856"/>
    <lineage>
        <taxon>Eukaryota</taxon>
        <taxon>Sar</taxon>
        <taxon>Stramenopiles</taxon>
        <taxon>Ochrophyta</taxon>
        <taxon>Bacillariophyta</taxon>
        <taxon>Bacillariophyceae</taxon>
        <taxon>Bacillariophycidae</taxon>
        <taxon>Bacillariales</taxon>
        <taxon>Bacillariaceae</taxon>
        <taxon>Cylindrotheca</taxon>
    </lineage>
</organism>
<reference evidence="5" key="1">
    <citation type="submission" date="2023-08" db="EMBL/GenBank/DDBJ databases">
        <authorList>
            <person name="Audoor S."/>
            <person name="Bilcke G."/>
        </authorList>
    </citation>
    <scope>NUCLEOTIDE SEQUENCE</scope>
</reference>
<dbReference type="Pfam" id="PF07719">
    <property type="entry name" value="TPR_2"/>
    <property type="match status" value="1"/>
</dbReference>
<dbReference type="Pfam" id="PF13432">
    <property type="entry name" value="TPR_16"/>
    <property type="match status" value="1"/>
</dbReference>
<keyword evidence="6" id="KW-1185">Reference proteome</keyword>
<dbReference type="InterPro" id="IPR013105">
    <property type="entry name" value="TPR_2"/>
</dbReference>
<feature type="repeat" description="TPR" evidence="3">
    <location>
        <begin position="477"/>
        <end position="510"/>
    </location>
</feature>
<evidence type="ECO:0000313" key="5">
    <source>
        <dbReference type="EMBL" id="CAJ1954429.1"/>
    </source>
</evidence>
<dbReference type="GO" id="GO:0005680">
    <property type="term" value="C:anaphase-promoting complex"/>
    <property type="evidence" value="ECO:0007669"/>
    <property type="project" value="TreeGrafter"/>
</dbReference>
<gene>
    <name evidence="5" type="ORF">CYCCA115_LOCUS15021</name>
</gene>
<proteinExistence type="predicted"/>
<evidence type="ECO:0000313" key="6">
    <source>
        <dbReference type="Proteomes" id="UP001295423"/>
    </source>
</evidence>
<comment type="caution">
    <text evidence="5">The sequence shown here is derived from an EMBL/GenBank/DDBJ whole genome shotgun (WGS) entry which is preliminary data.</text>
</comment>
<feature type="repeat" description="TPR" evidence="3">
    <location>
        <begin position="293"/>
        <end position="326"/>
    </location>
</feature>
<feature type="repeat" description="TPR" evidence="3">
    <location>
        <begin position="360"/>
        <end position="393"/>
    </location>
</feature>
<dbReference type="SUPFAM" id="SSF48452">
    <property type="entry name" value="TPR-like"/>
    <property type="match status" value="3"/>
</dbReference>
<dbReference type="GO" id="GO:0051301">
    <property type="term" value="P:cell division"/>
    <property type="evidence" value="ECO:0007669"/>
    <property type="project" value="TreeGrafter"/>
</dbReference>
<keyword evidence="2 3" id="KW-0802">TPR repeat</keyword>
<dbReference type="SMART" id="SM00028">
    <property type="entry name" value="TPR"/>
    <property type="match status" value="7"/>
</dbReference>
<dbReference type="GO" id="GO:0045842">
    <property type="term" value="P:positive regulation of mitotic metaphase/anaphase transition"/>
    <property type="evidence" value="ECO:0007669"/>
    <property type="project" value="TreeGrafter"/>
</dbReference>
<evidence type="ECO:0000256" key="3">
    <source>
        <dbReference type="PROSITE-ProRule" id="PRU00339"/>
    </source>
</evidence>
<dbReference type="PROSITE" id="PS50005">
    <property type="entry name" value="TPR"/>
    <property type="match status" value="4"/>
</dbReference>
<feature type="region of interest" description="Disordered" evidence="4">
    <location>
        <begin position="523"/>
        <end position="547"/>
    </location>
</feature>
<dbReference type="PANTHER" id="PTHR12558">
    <property type="entry name" value="CELL DIVISION CYCLE 16,23,27"/>
    <property type="match status" value="1"/>
</dbReference>
<evidence type="ECO:0000256" key="1">
    <source>
        <dbReference type="ARBA" id="ARBA00022737"/>
    </source>
</evidence>
<dbReference type="GO" id="GO:0016567">
    <property type="term" value="P:protein ubiquitination"/>
    <property type="evidence" value="ECO:0007669"/>
    <property type="project" value="TreeGrafter"/>
</dbReference>
<evidence type="ECO:0000256" key="4">
    <source>
        <dbReference type="SAM" id="MobiDB-lite"/>
    </source>
</evidence>
<dbReference type="InterPro" id="IPR011990">
    <property type="entry name" value="TPR-like_helical_dom_sf"/>
</dbReference>
<evidence type="ECO:0008006" key="7">
    <source>
        <dbReference type="Google" id="ProtNLM"/>
    </source>
</evidence>
<sequence length="547" mass="61487">MTVAIDDQEQENSSSNSLTPLQNECFKLYKEKQYKSCEILARMELSLAEQEGRDATIAWTLLGDCAHSTQQYSRAISCYRRIQMWYGSHKYRLKEAQCLQALGNVVEAYSVLEVIPREQRSVTIHMTLGNLYLASGRTTSARQCFLDSLVLNPYTLEAIERLAILGTEKSRVVDAVTEGLKQKGNGPSLIPIMDLVSAQFAKHRHNTTASLQIFTKLERQFPNNVYLLLKIATLLHQTNDEEGAARMFAKVRQLEHTNVDAMDQYGQILARQNMVDDLNQLASNLLEIDDKRPEAWTSLALYHESRNDHEKALAFVEKAIAMDQRHAFAHRLRGAILLAENRPDHAAVSFFRANEIVRDVTSYEGLVDSYLSAGKYKEAICAAKEAISAAPRDPRAVALVGLALAQGQMRADNGDGMDKAKRALRKALALDPSAFRPLLTLVSIHAREKDFNTCIELLKDGIEGLSSCNTSTVRGQDLLQSRLGEMYMLNDQYQEAITCFHTALSSNPHNAEVKRLMDKLEHTVRGEGQHRSEDMVDETPERHGRSY</sequence>
<feature type="repeat" description="TPR" evidence="3">
    <location>
        <begin position="122"/>
        <end position="155"/>
    </location>
</feature>
<dbReference type="AlphaFoldDB" id="A0AAD2FVR3"/>
<dbReference type="Pfam" id="PF13181">
    <property type="entry name" value="TPR_8"/>
    <property type="match status" value="2"/>
</dbReference>
<dbReference type="PANTHER" id="PTHR12558:SF36">
    <property type="entry name" value="ANAPHASE-PROMOTING COMPLEX SUBUNIT 7"/>
    <property type="match status" value="1"/>
</dbReference>
<name>A0AAD2FVR3_9STRA</name>
<protein>
    <recommendedName>
        <fullName evidence="7">Anaphase-promoting complex subunit 7</fullName>
    </recommendedName>
</protein>
<dbReference type="Gene3D" id="1.25.40.10">
    <property type="entry name" value="Tetratricopeptide repeat domain"/>
    <property type="match status" value="1"/>
</dbReference>
<dbReference type="Proteomes" id="UP001295423">
    <property type="component" value="Unassembled WGS sequence"/>
</dbReference>
<dbReference type="EMBL" id="CAKOGP040001869">
    <property type="protein sequence ID" value="CAJ1954429.1"/>
    <property type="molecule type" value="Genomic_DNA"/>
</dbReference>
<evidence type="ECO:0000256" key="2">
    <source>
        <dbReference type="ARBA" id="ARBA00022803"/>
    </source>
</evidence>
<dbReference type="InterPro" id="IPR019734">
    <property type="entry name" value="TPR_rpt"/>
</dbReference>
<keyword evidence="1" id="KW-0677">Repeat</keyword>